<evidence type="ECO:0000313" key="3">
    <source>
        <dbReference type="Proteomes" id="UP001516472"/>
    </source>
</evidence>
<proteinExistence type="predicted"/>
<dbReference type="Proteomes" id="UP001516472">
    <property type="component" value="Unassembled WGS sequence"/>
</dbReference>
<organism evidence="2 3">
    <name type="scientific">Corallococcus soli</name>
    <dbReference type="NCBI Taxonomy" id="2710757"/>
    <lineage>
        <taxon>Bacteria</taxon>
        <taxon>Pseudomonadati</taxon>
        <taxon>Myxococcota</taxon>
        <taxon>Myxococcia</taxon>
        <taxon>Myxococcales</taxon>
        <taxon>Cystobacterineae</taxon>
        <taxon>Myxococcaceae</taxon>
        <taxon>Corallococcus</taxon>
    </lineage>
</organism>
<feature type="domain" description="IrrE N-terminal-like" evidence="1">
    <location>
        <begin position="80"/>
        <end position="110"/>
    </location>
</feature>
<dbReference type="Gene3D" id="1.10.10.2910">
    <property type="match status" value="1"/>
</dbReference>
<dbReference type="InterPro" id="IPR010359">
    <property type="entry name" value="IrrE_HExxH"/>
</dbReference>
<comment type="caution">
    <text evidence="2">The sequence shown here is derived from an EMBL/GenBank/DDBJ whole genome shotgun (WGS) entry which is preliminary data.</text>
</comment>
<name>A0ABR9PZ81_9BACT</name>
<accession>A0ABR9PZ81</accession>
<dbReference type="EMBL" id="JAAIYO010000016">
    <property type="protein sequence ID" value="MBE4753159.1"/>
    <property type="molecule type" value="Genomic_DNA"/>
</dbReference>
<dbReference type="RefSeq" id="WP_193430316.1">
    <property type="nucleotide sequence ID" value="NZ_CBCSIP010000296.1"/>
</dbReference>
<sequence length="245" mass="27710">MSERWLKDALSLAKLPQPGTFPRAIAADAQERMKVRFVPMDEVTLPAVRNYLSRRGWKSMPAEEGDDRDMHGCIMAFCGRAYLFYSLKDSEEEQRFTSAHELAHFVLDHLCLRAKALRYFGDSILPVLDNQRLPTREELLTSALDGVPTKAQFHLMERDDSGAIDTGEVFRAEQRADRLAFEWLAPASVASQTLKGVPRAEHGSRLQQVFGLPLPKAEACARLLRQREDAPRFSLSSVLGERNPR</sequence>
<reference evidence="2 3" key="1">
    <citation type="submission" date="2020-02" db="EMBL/GenBank/DDBJ databases">
        <authorList>
            <person name="Babadi Z.K."/>
            <person name="Risdian C."/>
            <person name="Ebrahimipour G.H."/>
            <person name="Wink J."/>
        </authorList>
    </citation>
    <scope>NUCLEOTIDE SEQUENCE [LARGE SCALE GENOMIC DNA]</scope>
    <source>
        <strain evidence="2 3">ZKHCc1 1396</strain>
    </source>
</reference>
<keyword evidence="3" id="KW-1185">Reference proteome</keyword>
<dbReference type="Pfam" id="PF06114">
    <property type="entry name" value="Peptidase_M78"/>
    <property type="match status" value="1"/>
</dbReference>
<protein>
    <submittedName>
        <fullName evidence="2">ImmA/IrrE family metallo-endopeptidase</fullName>
    </submittedName>
</protein>
<evidence type="ECO:0000313" key="2">
    <source>
        <dbReference type="EMBL" id="MBE4753159.1"/>
    </source>
</evidence>
<evidence type="ECO:0000259" key="1">
    <source>
        <dbReference type="Pfam" id="PF06114"/>
    </source>
</evidence>
<gene>
    <name evidence="2" type="ORF">G4177_33920</name>
</gene>